<keyword evidence="3" id="KW-0804">Transcription</keyword>
<feature type="region of interest" description="Disordered" evidence="5">
    <location>
        <begin position="1"/>
        <end position="282"/>
    </location>
</feature>
<dbReference type="OrthoDB" id="5836119at2759"/>
<keyword evidence="4" id="KW-0539">Nucleus</keyword>
<dbReference type="PANTHER" id="PTHR13408:SF0">
    <property type="entry name" value="DNA-DIRECTED RNA POLYMERASE III SUBUNIT RPC4"/>
    <property type="match status" value="1"/>
</dbReference>
<keyword evidence="2" id="KW-0240">DNA-directed RNA polymerase</keyword>
<evidence type="ECO:0000256" key="3">
    <source>
        <dbReference type="ARBA" id="ARBA00023163"/>
    </source>
</evidence>
<evidence type="ECO:0000256" key="2">
    <source>
        <dbReference type="ARBA" id="ARBA00022478"/>
    </source>
</evidence>
<feature type="compositionally biased region" description="Polar residues" evidence="5">
    <location>
        <begin position="220"/>
        <end position="229"/>
    </location>
</feature>
<dbReference type="GO" id="GO:0003677">
    <property type="term" value="F:DNA binding"/>
    <property type="evidence" value="ECO:0007669"/>
    <property type="project" value="InterPro"/>
</dbReference>
<feature type="compositionally biased region" description="Basic and acidic residues" evidence="5">
    <location>
        <begin position="56"/>
        <end position="88"/>
    </location>
</feature>
<gene>
    <name evidence="6" type="ORF">BDV95DRAFT_489482</name>
</gene>
<dbReference type="AlphaFoldDB" id="A0A7C8MBM4"/>
<comment type="subcellular location">
    <subcellularLocation>
        <location evidence="1">Nucleus</location>
    </subcellularLocation>
</comment>
<keyword evidence="7" id="KW-1185">Reference proteome</keyword>
<dbReference type="GO" id="GO:0005666">
    <property type="term" value="C:RNA polymerase III complex"/>
    <property type="evidence" value="ECO:0007669"/>
    <property type="project" value="InterPro"/>
</dbReference>
<dbReference type="PANTHER" id="PTHR13408">
    <property type="entry name" value="DNA-DIRECTED RNA POLYMERASE III"/>
    <property type="match status" value="1"/>
</dbReference>
<protein>
    <submittedName>
        <fullName evidence="6">RNA polymerase III RPC4-domain-containing protein</fullName>
    </submittedName>
</protein>
<proteinExistence type="predicted"/>
<reference evidence="6 7" key="1">
    <citation type="submission" date="2020-01" db="EMBL/GenBank/DDBJ databases">
        <authorList>
            <consortium name="DOE Joint Genome Institute"/>
            <person name="Haridas S."/>
            <person name="Albert R."/>
            <person name="Binder M."/>
            <person name="Bloem J."/>
            <person name="Labutti K."/>
            <person name="Salamov A."/>
            <person name="Andreopoulos B."/>
            <person name="Baker S.E."/>
            <person name="Barry K."/>
            <person name="Bills G."/>
            <person name="Bluhm B.H."/>
            <person name="Cannon C."/>
            <person name="Castanera R."/>
            <person name="Culley D.E."/>
            <person name="Daum C."/>
            <person name="Ezra D."/>
            <person name="Gonzalez J.B."/>
            <person name="Henrissat B."/>
            <person name="Kuo A."/>
            <person name="Liang C."/>
            <person name="Lipzen A."/>
            <person name="Lutzoni F."/>
            <person name="Magnuson J."/>
            <person name="Mondo S."/>
            <person name="Nolan M."/>
            <person name="Ohm R."/>
            <person name="Pangilinan J."/>
            <person name="Park H.-J.H."/>
            <person name="Ramirez L."/>
            <person name="Alfaro M."/>
            <person name="Sun H."/>
            <person name="Tritt A."/>
            <person name="Yoshinaga Y."/>
            <person name="Zwiers L.-H.L."/>
            <person name="Turgeon B.G."/>
            <person name="Goodwin S.B."/>
            <person name="Spatafora J.W."/>
            <person name="Crous P.W."/>
            <person name="Grigoriev I.V."/>
        </authorList>
    </citation>
    <scope>NUCLEOTIDE SEQUENCE [LARGE SCALE GENOMIC DNA]</scope>
    <source>
        <strain evidence="6 7">CBS 611.86</strain>
    </source>
</reference>
<organism evidence="6 7">
    <name type="scientific">Massariosphaeria phaeospora</name>
    <dbReference type="NCBI Taxonomy" id="100035"/>
    <lineage>
        <taxon>Eukaryota</taxon>
        <taxon>Fungi</taxon>
        <taxon>Dikarya</taxon>
        <taxon>Ascomycota</taxon>
        <taxon>Pezizomycotina</taxon>
        <taxon>Dothideomycetes</taxon>
        <taxon>Pleosporomycetidae</taxon>
        <taxon>Pleosporales</taxon>
        <taxon>Pleosporales incertae sedis</taxon>
        <taxon>Massariosphaeria</taxon>
    </lineage>
</organism>
<feature type="compositionally biased region" description="Low complexity" evidence="5">
    <location>
        <begin position="98"/>
        <end position="111"/>
    </location>
</feature>
<evidence type="ECO:0000256" key="1">
    <source>
        <dbReference type="ARBA" id="ARBA00004123"/>
    </source>
</evidence>
<evidence type="ECO:0000313" key="6">
    <source>
        <dbReference type="EMBL" id="KAF2873759.1"/>
    </source>
</evidence>
<dbReference type="InterPro" id="IPR007811">
    <property type="entry name" value="RPC4"/>
</dbReference>
<accession>A0A7C8MBM4</accession>
<dbReference type="GO" id="GO:0042797">
    <property type="term" value="P:tRNA transcription by RNA polymerase III"/>
    <property type="evidence" value="ECO:0007669"/>
    <property type="project" value="TreeGrafter"/>
</dbReference>
<evidence type="ECO:0000256" key="4">
    <source>
        <dbReference type="ARBA" id="ARBA00023242"/>
    </source>
</evidence>
<name>A0A7C8MBM4_9PLEO</name>
<sequence>MSSPQTLADSPAQPSVPRLESLKSNAPSSRSASPSVRRGTSRGRKPTIRPTTITRRNKEEREAREKQDRDREKERNKERDAAINDKLKREKFRLNKQSSRSRGGYSGVVSGPFSLGSSAQDKHGSKQRFSGSGFATGSSSSQVRIKREDGPNTGVVHKSTGGTSVKREDGGYVSSEDEETEEFPRKDIDTIEVSSDEEERDRARLPVRIGRKEHHERTIGINTEASSDTAAKILQQAEASGKAPTAELLEGTSRKGKAKAKDVQSTDAQKPYKGVWQDDDESMAKIKAEPDSGDELMVDAEQVGLNGSLDGAGGIQAQQLPESNGKARTRIKSLAEPVLQTDEDRAEWRRFQSNMSHMRAELGPDQFVSVTETDGNSNIVSRSKQSVRDNNVYIFQIPPIMPELVAHKVKEEPVDAENSASNPVTKTEPTPVKAEPGLSQPSLGVSPGPRFASGLVGKLRVHESGRTTLDWGGTSYELKPGLRTSFLQELMAVDIVPAEQRVAEEDAGGATSYGRIKGKFIVVPDWDQMLVADKPSRRSRV</sequence>
<evidence type="ECO:0000256" key="5">
    <source>
        <dbReference type="SAM" id="MobiDB-lite"/>
    </source>
</evidence>
<comment type="caution">
    <text evidence="6">The sequence shown here is derived from an EMBL/GenBank/DDBJ whole genome shotgun (WGS) entry which is preliminary data.</text>
</comment>
<evidence type="ECO:0000313" key="7">
    <source>
        <dbReference type="Proteomes" id="UP000481861"/>
    </source>
</evidence>
<feature type="region of interest" description="Disordered" evidence="5">
    <location>
        <begin position="412"/>
        <end position="449"/>
    </location>
</feature>
<dbReference type="EMBL" id="JAADJZ010000007">
    <property type="protein sequence ID" value="KAF2873759.1"/>
    <property type="molecule type" value="Genomic_DNA"/>
</dbReference>
<feature type="compositionally biased region" description="Polar residues" evidence="5">
    <location>
        <begin position="418"/>
        <end position="428"/>
    </location>
</feature>
<feature type="compositionally biased region" description="Low complexity" evidence="5">
    <location>
        <begin position="22"/>
        <end position="35"/>
    </location>
</feature>
<dbReference type="Proteomes" id="UP000481861">
    <property type="component" value="Unassembled WGS sequence"/>
</dbReference>
<dbReference type="Pfam" id="PF05132">
    <property type="entry name" value="RNA_pol_Rpc4"/>
    <property type="match status" value="1"/>
</dbReference>
<feature type="compositionally biased region" description="Low complexity" evidence="5">
    <location>
        <begin position="129"/>
        <end position="141"/>
    </location>
</feature>